<dbReference type="Gene3D" id="1.10.8.1080">
    <property type="match status" value="1"/>
</dbReference>
<dbReference type="InterPro" id="IPR040190">
    <property type="entry name" value="MURQ/GCKR"/>
</dbReference>
<evidence type="ECO:0000313" key="5">
    <source>
        <dbReference type="Proteomes" id="UP000019102"/>
    </source>
</evidence>
<sequence length="300" mass="33034">MEQPTTESINKNTITMDEMSTMEIVETMIQEDHIIHSVLKQNKQQLSEAIDLITSQWQKGGRVIVAGGAGTSGRIGVLDAVELGPTFSVPSDRWIALLAGGAEATWKPMEQYEDSEEAIMDELDKLKLQDIDTVIAMTASGSTPYAIAALQYAKKVHAKRISISCNSKTLASEFSHIAIELVVGAEVIRGSTRLKAGTVQKIALNILSTATMIRLGKVYQNEMIEMQLINKKLVNRAVNTLMQLADISMNEAQSLMRQTNNNLKEALFMALTHASLAETRNTLEVHQGHLKKAIHTYLSK</sequence>
<dbReference type="GO" id="GO:0009254">
    <property type="term" value="P:peptidoglycan turnover"/>
    <property type="evidence" value="ECO:0007669"/>
    <property type="project" value="TreeGrafter"/>
</dbReference>
<dbReference type="eggNOG" id="COG2103">
    <property type="taxonomic scope" value="Bacteria"/>
</dbReference>
<dbReference type="NCBIfam" id="NF003915">
    <property type="entry name" value="PRK05441.1"/>
    <property type="match status" value="1"/>
</dbReference>
<dbReference type="Gene3D" id="3.40.50.10490">
    <property type="entry name" value="Glucose-6-phosphate isomerase like protein, domain 1"/>
    <property type="match status" value="1"/>
</dbReference>
<dbReference type="InterPro" id="IPR001347">
    <property type="entry name" value="SIS_dom"/>
</dbReference>
<dbReference type="GO" id="GO:0016803">
    <property type="term" value="F:ether hydrolase activity"/>
    <property type="evidence" value="ECO:0007669"/>
    <property type="project" value="TreeGrafter"/>
</dbReference>
<evidence type="ECO:0000313" key="4">
    <source>
        <dbReference type="EMBL" id="GAE93210.1"/>
    </source>
</evidence>
<dbReference type="GO" id="GO:0097367">
    <property type="term" value="F:carbohydrate derivative binding"/>
    <property type="evidence" value="ECO:0007669"/>
    <property type="project" value="InterPro"/>
</dbReference>
<evidence type="ECO:0000259" key="3">
    <source>
        <dbReference type="PROSITE" id="PS51464"/>
    </source>
</evidence>
<organism evidence="4 5">
    <name type="scientific">Gracilibacillus boraciitolerans JCM 21714</name>
    <dbReference type="NCBI Taxonomy" id="1298598"/>
    <lineage>
        <taxon>Bacteria</taxon>
        <taxon>Bacillati</taxon>
        <taxon>Bacillota</taxon>
        <taxon>Bacilli</taxon>
        <taxon>Bacillales</taxon>
        <taxon>Bacillaceae</taxon>
        <taxon>Gracilibacillus</taxon>
    </lineage>
</organism>
<dbReference type="CDD" id="cd05007">
    <property type="entry name" value="SIS_Etherase"/>
    <property type="match status" value="1"/>
</dbReference>
<dbReference type="OrthoDB" id="9813395at2"/>
<dbReference type="Pfam" id="PF22645">
    <property type="entry name" value="GKRP_SIS_N"/>
    <property type="match status" value="1"/>
</dbReference>
<comment type="caution">
    <text evidence="4">The sequence shown here is derived from an EMBL/GenBank/DDBJ whole genome shotgun (WGS) entry which is preliminary data.</text>
</comment>
<name>W4VIH2_9BACI</name>
<protein>
    <submittedName>
        <fullName evidence="4">N-acetylmuramic acid 6-phosphate etherase</fullName>
    </submittedName>
</protein>
<dbReference type="PANTHER" id="PTHR10088:SF4">
    <property type="entry name" value="GLUCOKINASE REGULATORY PROTEIN"/>
    <property type="match status" value="1"/>
</dbReference>
<dbReference type="STRING" id="1298598.JCM21714_2264"/>
<dbReference type="Proteomes" id="UP000019102">
    <property type="component" value="Unassembled WGS sequence"/>
</dbReference>
<keyword evidence="1" id="KW-0456">Lyase</keyword>
<proteinExistence type="predicted"/>
<accession>W4VIH2</accession>
<evidence type="ECO:0000256" key="1">
    <source>
        <dbReference type="ARBA" id="ARBA00023239"/>
    </source>
</evidence>
<dbReference type="NCBIfam" id="TIGR00274">
    <property type="entry name" value="N-acetylmuramic acid 6-phosphate etherase"/>
    <property type="match status" value="1"/>
</dbReference>
<dbReference type="PANTHER" id="PTHR10088">
    <property type="entry name" value="GLUCOKINASE REGULATORY PROTEIN"/>
    <property type="match status" value="1"/>
</dbReference>
<evidence type="ECO:0000256" key="2">
    <source>
        <dbReference type="ARBA" id="ARBA00023277"/>
    </source>
</evidence>
<keyword evidence="2" id="KW-0119">Carbohydrate metabolism</keyword>
<dbReference type="InterPro" id="IPR046348">
    <property type="entry name" value="SIS_dom_sf"/>
</dbReference>
<dbReference type="GO" id="GO:0046348">
    <property type="term" value="P:amino sugar catabolic process"/>
    <property type="evidence" value="ECO:0007669"/>
    <property type="project" value="InterPro"/>
</dbReference>
<dbReference type="NCBIfam" id="NF009222">
    <property type="entry name" value="PRK12570.1"/>
    <property type="match status" value="1"/>
</dbReference>
<reference evidence="4 5" key="1">
    <citation type="journal article" date="2014" name="Genome Announc.">
        <title>Draft Genome Sequence of the Boron-Tolerant and Moderately Halotolerant Bacterium Gracilibacillus boraciitolerans JCM 21714T.</title>
        <authorList>
            <person name="Ahmed I."/>
            <person name="Oshima K."/>
            <person name="Suda W."/>
            <person name="Kitamura K."/>
            <person name="Iida T."/>
            <person name="Ohmori Y."/>
            <person name="Fujiwara T."/>
            <person name="Hattori M."/>
            <person name="Ohkuma M."/>
        </authorList>
    </citation>
    <scope>NUCLEOTIDE SEQUENCE [LARGE SCALE GENOMIC DNA]</scope>
    <source>
        <strain evidence="4 5">JCM 21714</strain>
    </source>
</reference>
<gene>
    <name evidence="4" type="ORF">JCM21714_2264</name>
</gene>
<dbReference type="AlphaFoldDB" id="W4VIH2"/>
<feature type="domain" description="SIS" evidence="3">
    <location>
        <begin position="53"/>
        <end position="217"/>
    </location>
</feature>
<keyword evidence="5" id="KW-1185">Reference proteome</keyword>
<dbReference type="GO" id="GO:0016835">
    <property type="term" value="F:carbon-oxygen lyase activity"/>
    <property type="evidence" value="ECO:0007669"/>
    <property type="project" value="InterPro"/>
</dbReference>
<dbReference type="InterPro" id="IPR005488">
    <property type="entry name" value="Etherase_MurQ"/>
</dbReference>
<dbReference type="RefSeq" id="WP_052000483.1">
    <property type="nucleotide sequence ID" value="NZ_BAVS01000010.1"/>
</dbReference>
<dbReference type="SUPFAM" id="SSF53697">
    <property type="entry name" value="SIS domain"/>
    <property type="match status" value="1"/>
</dbReference>
<dbReference type="EMBL" id="BAVS01000010">
    <property type="protein sequence ID" value="GAE93210.1"/>
    <property type="molecule type" value="Genomic_DNA"/>
</dbReference>
<dbReference type="PROSITE" id="PS51464">
    <property type="entry name" value="SIS"/>
    <property type="match status" value="1"/>
</dbReference>